<proteinExistence type="inferred from homology"/>
<feature type="domain" description="Disease resistance protein At4g27190-like leucine-rich repeats" evidence="8">
    <location>
        <begin position="1175"/>
        <end position="1278"/>
    </location>
</feature>
<keyword evidence="5" id="KW-0067">ATP-binding</keyword>
<sequence>MEVLSSFVGSLAGKAAEYAVLSIARQLGYLFKHKSMFRNLRSKVQELKDAKERVQQSVDAANRDGGVIFDDVQRWLAVASEKISEDAARQLQEDEEKAMKRCLAEFCPDFKSRHRLSKKAEKGAMAIAELLKQKFDIVSRPFVPRAIDIIKPVEDYEAFDSRNHALNDVIKVLKDDNVNIIGVYGMGGVGKTTLVTDVSRQAEEKLYFAEVVFVRVAQTPDTVHIQNEIANQLGLKLNDHPSVGVRAALLCDRLKKARVLIVLDDIWKKLEVATLGIPSIDQHKGCKILITSRNSDVLKSMGSQKLIPIDELDEDEAWDLFKKVAGHIAERSDIQSTAKKVTKKCAGLPLAVTTVAKALKHKENLYEWKDALELLKPSEININGISGAVYSAIQMSYTYLETEERKSTFLLCSIMGHDAAIKDLLKYRRGLGLFPRLDTMEKVRNRVLSLVNKLKDSSLLLAGSTPERFGIHDVVRDVAISIASRDRHWVALGEEDAFEGWSNECTMRNCNLVSLHYAKVSELPDGLECPNLIFFSMNGTVEVPDNFFNRIPRLKVLEFIGTNFTTLPSTIGYLKSLCTLCLIDCDLQDIVILGELRNLEILDLHGSAIVVLPDEIGQLTRLKLLDLNGCNNLQVVSPNVLSKLSNLEELYLYDFDKWEVEGIEIPRSNASLVELQHLSRLTTLEIHIPNVKVMPNDNLFLGKMERYKISIGDDRWGLHYDKGMETSRMLKLKMNKTIILVDGIKLLSRNSESLCLDGLKDVREILYDPNPESFRRLRFVKVKNCNMSSNLFSFSIAKRLHQFEQLEVSKCKTITELILEEEKTAEKDILKFSQLRILKLHNLDRFNVLWYSKNTSQLALFDKKVLCPALEKLKLDSVSDIKEIWHIDDGVPLRSFGVQSLTCLTVKGCHKLKYVFTSSMVKSFVQLKKLKVSLCDEMQEVIEGGLAAREEEISNSVSLFPKLDYLRLENLPKLKRFCSGINPIEFSLLRHVIIQGCPDLKTLVSLGHSYLFNEKVSCPVLEELKLNSVSGIEKIWHVDDQLPLMSFHVQSLTSLEVMECHKLKYVFTSMVKSFVQLKTLVVFDCNEMGEIIEGRLATEKEKINSRSISVFPKLDSLELGNLPRFKRFSCASNSIEFLSLRSLKIWSCHNLKTFIFDDEKSRVSPLLEKVILPELEEVKIDNMENLERLWPDQLDEHSFSKLTSIYLRNCHKLLHVFPSSMLARLHRLDRLSICDCKSIEEIIFDSQEEDSNSSIPQFIQFQSLTSLTLTRLPNLKKLLFASRETTGRSSHHQPLFWMNESTFPNLQQMTLGWNAGIKESYGQQHQQLVSHYFHRLKVVKLVRYPEQVNMLPSYLFPWLSLPNLTLEISRSSFKEVIFPSEKGGEEKPAWLLLSQVTELRLTHLHELIHVWKESEGFQNLKILHVEYCPKIKINLVPSPVSFHNLVTLEVWGCDGIIKLITHSTAKSLEHLKEMSIRNCKNIEEIIQGGDDDDEIMFPQLNCLKLENLPKLECFCSSEDCTFEFPSLEILVLHDCSTMKVFSQQDSKTPMLHKVRMNKWYEECWRWEGSLNSTIQQLLREKVCFLKFPHYLLFKRLN</sequence>
<dbReference type="Gene3D" id="3.80.10.10">
    <property type="entry name" value="Ribonuclease Inhibitor"/>
    <property type="match status" value="4"/>
</dbReference>
<reference evidence="10 11" key="1">
    <citation type="journal article" date="2024" name="G3 (Bethesda)">
        <title>Genome assembly of Hibiscus sabdariffa L. provides insights into metabolisms of medicinal natural products.</title>
        <authorList>
            <person name="Kim T."/>
        </authorList>
    </citation>
    <scope>NUCLEOTIDE SEQUENCE [LARGE SCALE GENOMIC DNA]</scope>
    <source>
        <strain evidence="10">TK-2024</strain>
        <tissue evidence="10">Old leaves</tissue>
    </source>
</reference>
<feature type="domain" description="Disease resistance R13L4/SHOC-2-like LRR" evidence="9">
    <location>
        <begin position="593"/>
        <end position="692"/>
    </location>
</feature>
<dbReference type="InterPro" id="IPR050905">
    <property type="entry name" value="Plant_NBS-LRR"/>
</dbReference>
<dbReference type="InterPro" id="IPR002182">
    <property type="entry name" value="NB-ARC"/>
</dbReference>
<dbReference type="Pfam" id="PF23247">
    <property type="entry name" value="LRR_RPS2"/>
    <property type="match status" value="6"/>
</dbReference>
<feature type="coiled-coil region" evidence="6">
    <location>
        <begin position="37"/>
        <end position="64"/>
    </location>
</feature>
<protein>
    <recommendedName>
        <fullName evidence="12">AAA+ ATPase domain-containing protein</fullName>
    </recommendedName>
</protein>
<evidence type="ECO:0000256" key="1">
    <source>
        <dbReference type="ARBA" id="ARBA00008894"/>
    </source>
</evidence>
<dbReference type="Gene3D" id="1.10.8.430">
    <property type="entry name" value="Helical domain of apoptotic protease-activating factors"/>
    <property type="match status" value="1"/>
</dbReference>
<feature type="domain" description="NB-ARC" evidence="7">
    <location>
        <begin position="164"/>
        <end position="327"/>
    </location>
</feature>
<feature type="domain" description="Disease resistance protein At4g27190-like leucine-rich repeats" evidence="8">
    <location>
        <begin position="1021"/>
        <end position="1153"/>
    </location>
</feature>
<evidence type="ECO:0000259" key="8">
    <source>
        <dbReference type="Pfam" id="PF23247"/>
    </source>
</evidence>
<dbReference type="InterPro" id="IPR055414">
    <property type="entry name" value="LRR_R13L4/SHOC2-like"/>
</dbReference>
<feature type="domain" description="Disease resistance protein At4g27190-like leucine-rich repeats" evidence="8">
    <location>
        <begin position="761"/>
        <end position="856"/>
    </location>
</feature>
<evidence type="ECO:0000259" key="9">
    <source>
        <dbReference type="Pfam" id="PF23598"/>
    </source>
</evidence>
<accession>A0ABR2Q3A9</accession>
<dbReference type="InterPro" id="IPR027417">
    <property type="entry name" value="P-loop_NTPase"/>
</dbReference>
<dbReference type="Proteomes" id="UP001396334">
    <property type="component" value="Unassembled WGS sequence"/>
</dbReference>
<comment type="caution">
    <text evidence="10">The sequence shown here is derived from an EMBL/GenBank/DDBJ whole genome shotgun (WGS) entry which is preliminary data.</text>
</comment>
<name>A0ABR2Q3A9_9ROSI</name>
<keyword evidence="11" id="KW-1185">Reference proteome</keyword>
<dbReference type="PANTHER" id="PTHR33463:SF136">
    <property type="entry name" value="NB-ARC DOMAIN-CONTAINING PROTEIN"/>
    <property type="match status" value="1"/>
</dbReference>
<dbReference type="PRINTS" id="PR00364">
    <property type="entry name" value="DISEASERSIST"/>
</dbReference>
<keyword evidence="4" id="KW-0611">Plant defense</keyword>
<dbReference type="InterPro" id="IPR032675">
    <property type="entry name" value="LRR_dom_sf"/>
</dbReference>
<dbReference type="SUPFAM" id="SSF52058">
    <property type="entry name" value="L domain-like"/>
    <property type="match status" value="1"/>
</dbReference>
<keyword evidence="3" id="KW-0547">Nucleotide-binding</keyword>
<dbReference type="PANTHER" id="PTHR33463">
    <property type="entry name" value="NB-ARC DOMAIN-CONTAINING PROTEIN-RELATED"/>
    <property type="match status" value="1"/>
</dbReference>
<evidence type="ECO:0000256" key="6">
    <source>
        <dbReference type="SAM" id="Coils"/>
    </source>
</evidence>
<evidence type="ECO:0000313" key="11">
    <source>
        <dbReference type="Proteomes" id="UP001396334"/>
    </source>
</evidence>
<evidence type="ECO:0000256" key="5">
    <source>
        <dbReference type="ARBA" id="ARBA00022840"/>
    </source>
</evidence>
<feature type="domain" description="Disease resistance protein At4g27190-like leucine-rich repeats" evidence="8">
    <location>
        <begin position="870"/>
        <end position="1005"/>
    </location>
</feature>
<evidence type="ECO:0000256" key="4">
    <source>
        <dbReference type="ARBA" id="ARBA00022821"/>
    </source>
</evidence>
<evidence type="ECO:0000256" key="2">
    <source>
        <dbReference type="ARBA" id="ARBA00022737"/>
    </source>
</evidence>
<dbReference type="EMBL" id="JBBPBN010000046">
    <property type="protein sequence ID" value="KAK8995157.1"/>
    <property type="molecule type" value="Genomic_DNA"/>
</dbReference>
<dbReference type="Pfam" id="PF23598">
    <property type="entry name" value="LRR_14"/>
    <property type="match status" value="1"/>
</dbReference>
<feature type="domain" description="Disease resistance protein At4g27190-like leucine-rich repeats" evidence="8">
    <location>
        <begin position="1325"/>
        <end position="1433"/>
    </location>
</feature>
<gene>
    <name evidence="10" type="ORF">V6N11_069603</name>
</gene>
<keyword evidence="2" id="KW-0677">Repeat</keyword>
<dbReference type="SUPFAM" id="SSF52047">
    <property type="entry name" value="RNI-like"/>
    <property type="match status" value="1"/>
</dbReference>
<evidence type="ECO:0000313" key="10">
    <source>
        <dbReference type="EMBL" id="KAK8995157.1"/>
    </source>
</evidence>
<evidence type="ECO:0000259" key="7">
    <source>
        <dbReference type="Pfam" id="PF00931"/>
    </source>
</evidence>
<evidence type="ECO:0000256" key="3">
    <source>
        <dbReference type="ARBA" id="ARBA00022741"/>
    </source>
</evidence>
<evidence type="ECO:0008006" key="12">
    <source>
        <dbReference type="Google" id="ProtNLM"/>
    </source>
</evidence>
<feature type="domain" description="Disease resistance protein At4g27190-like leucine-rich repeats" evidence="8">
    <location>
        <begin position="1440"/>
        <end position="1539"/>
    </location>
</feature>
<dbReference type="Gene3D" id="3.40.50.300">
    <property type="entry name" value="P-loop containing nucleotide triphosphate hydrolases"/>
    <property type="match status" value="1"/>
</dbReference>
<dbReference type="InterPro" id="IPR042197">
    <property type="entry name" value="Apaf_helical"/>
</dbReference>
<organism evidence="10 11">
    <name type="scientific">Hibiscus sabdariffa</name>
    <name type="common">roselle</name>
    <dbReference type="NCBI Taxonomy" id="183260"/>
    <lineage>
        <taxon>Eukaryota</taxon>
        <taxon>Viridiplantae</taxon>
        <taxon>Streptophyta</taxon>
        <taxon>Embryophyta</taxon>
        <taxon>Tracheophyta</taxon>
        <taxon>Spermatophyta</taxon>
        <taxon>Magnoliopsida</taxon>
        <taxon>eudicotyledons</taxon>
        <taxon>Gunneridae</taxon>
        <taxon>Pentapetalae</taxon>
        <taxon>rosids</taxon>
        <taxon>malvids</taxon>
        <taxon>Malvales</taxon>
        <taxon>Malvaceae</taxon>
        <taxon>Malvoideae</taxon>
        <taxon>Hibiscus</taxon>
    </lineage>
</organism>
<keyword evidence="6" id="KW-0175">Coiled coil</keyword>
<dbReference type="InterPro" id="IPR057135">
    <property type="entry name" value="At4g27190-like_LRR"/>
</dbReference>
<comment type="similarity">
    <text evidence="1">Belongs to the disease resistance NB-LRR family.</text>
</comment>
<dbReference type="SUPFAM" id="SSF52540">
    <property type="entry name" value="P-loop containing nucleoside triphosphate hydrolases"/>
    <property type="match status" value="1"/>
</dbReference>
<dbReference type="Pfam" id="PF00931">
    <property type="entry name" value="NB-ARC"/>
    <property type="match status" value="1"/>
</dbReference>